<comment type="caution">
    <text evidence="4">The sequence shown here is derived from an EMBL/GenBank/DDBJ whole genome shotgun (WGS) entry which is preliminary data.</text>
</comment>
<evidence type="ECO:0000256" key="2">
    <source>
        <dbReference type="ARBA" id="ARBA00023043"/>
    </source>
</evidence>
<keyword evidence="2 3" id="KW-0040">ANK repeat</keyword>
<gene>
    <name evidence="5" type="ORF">JXQ802_LOCUS47762</name>
    <name evidence="4" type="ORF">PYM288_LOCUS31838</name>
</gene>
<keyword evidence="7" id="KW-1185">Reference proteome</keyword>
<protein>
    <submittedName>
        <fullName evidence="4">Uncharacterized protein</fullName>
    </submittedName>
</protein>
<accession>A0A815GHR9</accession>
<dbReference type="AlphaFoldDB" id="A0A815GHR9"/>
<evidence type="ECO:0000313" key="7">
    <source>
        <dbReference type="Proteomes" id="UP000663870"/>
    </source>
</evidence>
<evidence type="ECO:0000256" key="3">
    <source>
        <dbReference type="PROSITE-ProRule" id="PRU00023"/>
    </source>
</evidence>
<dbReference type="Proteomes" id="UP000663870">
    <property type="component" value="Unassembled WGS sequence"/>
</dbReference>
<dbReference type="EMBL" id="CAJNOL010004877">
    <property type="protein sequence ID" value="CAF1596200.1"/>
    <property type="molecule type" value="Genomic_DNA"/>
</dbReference>
<dbReference type="Proteomes" id="UP000663854">
    <property type="component" value="Unassembled WGS sequence"/>
</dbReference>
<name>A0A815GHR9_9BILA</name>
<dbReference type="PROSITE" id="PS50088">
    <property type="entry name" value="ANK_REPEAT"/>
    <property type="match status" value="1"/>
</dbReference>
<sequence length="141" mass="15752">MINHNAVRRIQLEPQVTQRIKSPSNYGSAIWHAHALLTKKNKEKLTPLHVAIQAGHLDVINEMLKYADASVITTCDDQQRTSLHMAAAKGEKMTVGHVGIVDAFLDHRADSHVCDINEWTPLHHAKISLLLTSGIKTHQKM</sequence>
<feature type="repeat" description="ANK" evidence="3">
    <location>
        <begin position="43"/>
        <end position="65"/>
    </location>
</feature>
<dbReference type="EMBL" id="CAJNOH010003536">
    <property type="protein sequence ID" value="CAF1339936.1"/>
    <property type="molecule type" value="Genomic_DNA"/>
</dbReference>
<evidence type="ECO:0000313" key="4">
    <source>
        <dbReference type="EMBL" id="CAF1339936.1"/>
    </source>
</evidence>
<dbReference type="Pfam" id="PF12796">
    <property type="entry name" value="Ank_2"/>
    <property type="match status" value="1"/>
</dbReference>
<reference evidence="4" key="1">
    <citation type="submission" date="2021-02" db="EMBL/GenBank/DDBJ databases">
        <authorList>
            <person name="Nowell W R."/>
        </authorList>
    </citation>
    <scope>NUCLEOTIDE SEQUENCE</scope>
</reference>
<evidence type="ECO:0000313" key="5">
    <source>
        <dbReference type="EMBL" id="CAF1596200.1"/>
    </source>
</evidence>
<dbReference type="SUPFAM" id="SSF48403">
    <property type="entry name" value="Ankyrin repeat"/>
    <property type="match status" value="1"/>
</dbReference>
<dbReference type="PROSITE" id="PS50297">
    <property type="entry name" value="ANK_REP_REGION"/>
    <property type="match status" value="1"/>
</dbReference>
<dbReference type="SMART" id="SM00248">
    <property type="entry name" value="ANK"/>
    <property type="match status" value="2"/>
</dbReference>
<evidence type="ECO:0000313" key="6">
    <source>
        <dbReference type="Proteomes" id="UP000663854"/>
    </source>
</evidence>
<proteinExistence type="predicted"/>
<evidence type="ECO:0000256" key="1">
    <source>
        <dbReference type="ARBA" id="ARBA00022737"/>
    </source>
</evidence>
<dbReference type="InterPro" id="IPR002110">
    <property type="entry name" value="Ankyrin_rpt"/>
</dbReference>
<dbReference type="PANTHER" id="PTHR24178">
    <property type="entry name" value="MOLTING PROTEIN MLT-4"/>
    <property type="match status" value="1"/>
</dbReference>
<organism evidence="4 6">
    <name type="scientific">Rotaria sordida</name>
    <dbReference type="NCBI Taxonomy" id="392033"/>
    <lineage>
        <taxon>Eukaryota</taxon>
        <taxon>Metazoa</taxon>
        <taxon>Spiralia</taxon>
        <taxon>Gnathifera</taxon>
        <taxon>Rotifera</taxon>
        <taxon>Eurotatoria</taxon>
        <taxon>Bdelloidea</taxon>
        <taxon>Philodinida</taxon>
        <taxon>Philodinidae</taxon>
        <taxon>Rotaria</taxon>
    </lineage>
</organism>
<keyword evidence="1" id="KW-0677">Repeat</keyword>
<dbReference type="Gene3D" id="1.25.40.20">
    <property type="entry name" value="Ankyrin repeat-containing domain"/>
    <property type="match status" value="1"/>
</dbReference>
<dbReference type="InterPro" id="IPR036770">
    <property type="entry name" value="Ankyrin_rpt-contain_sf"/>
</dbReference>